<keyword evidence="1" id="KW-1017">Isopeptide bond</keyword>
<dbReference type="PRINTS" id="PR00348">
    <property type="entry name" value="UBIQUITIN"/>
</dbReference>
<evidence type="ECO:0000313" key="3">
    <source>
        <dbReference type="EMBL" id="DAD19983.1"/>
    </source>
</evidence>
<reference evidence="3 4" key="1">
    <citation type="journal article" date="2020" name="Mol. Biol. Evol.">
        <title>Distinct Expression and Methylation Patterns for Genes with Different Fates following a Single Whole-Genome Duplication in Flowering Plants.</title>
        <authorList>
            <person name="Shi T."/>
            <person name="Rahmani R.S."/>
            <person name="Gugger P.F."/>
            <person name="Wang M."/>
            <person name="Li H."/>
            <person name="Zhang Y."/>
            <person name="Li Z."/>
            <person name="Wang Q."/>
            <person name="Van de Peer Y."/>
            <person name="Marchal K."/>
            <person name="Chen J."/>
        </authorList>
    </citation>
    <scope>NUCLEOTIDE SEQUENCE [LARGE SCALE GENOMIC DNA]</scope>
    <source>
        <tissue evidence="3">Leaf</tissue>
    </source>
</reference>
<dbReference type="AlphaFoldDB" id="A0A822XJV1"/>
<keyword evidence="4" id="KW-1185">Reference proteome</keyword>
<dbReference type="InterPro" id="IPR050158">
    <property type="entry name" value="Ubiquitin_ubiquitin-like"/>
</dbReference>
<dbReference type="CDD" id="cd17039">
    <property type="entry name" value="Ubl_ubiquitin_like"/>
    <property type="match status" value="1"/>
</dbReference>
<evidence type="ECO:0000259" key="2">
    <source>
        <dbReference type="PROSITE" id="PS50053"/>
    </source>
</evidence>
<dbReference type="Pfam" id="PF00240">
    <property type="entry name" value="ubiquitin"/>
    <property type="match status" value="2"/>
</dbReference>
<name>A0A822XJV1_NELNU</name>
<dbReference type="EMBL" id="DUZY01000001">
    <property type="protein sequence ID" value="DAD19983.1"/>
    <property type="molecule type" value="Genomic_DNA"/>
</dbReference>
<dbReference type="SMART" id="SM00213">
    <property type="entry name" value="UBQ"/>
    <property type="match status" value="2"/>
</dbReference>
<dbReference type="InterPro" id="IPR029071">
    <property type="entry name" value="Ubiquitin-like_domsf"/>
</dbReference>
<dbReference type="InterPro" id="IPR019956">
    <property type="entry name" value="Ubiquitin_dom"/>
</dbReference>
<dbReference type="GO" id="GO:0003729">
    <property type="term" value="F:mRNA binding"/>
    <property type="evidence" value="ECO:0007669"/>
    <property type="project" value="UniProtKB-ARBA"/>
</dbReference>
<organism evidence="3 4">
    <name type="scientific">Nelumbo nucifera</name>
    <name type="common">Sacred lotus</name>
    <dbReference type="NCBI Taxonomy" id="4432"/>
    <lineage>
        <taxon>Eukaryota</taxon>
        <taxon>Viridiplantae</taxon>
        <taxon>Streptophyta</taxon>
        <taxon>Embryophyta</taxon>
        <taxon>Tracheophyta</taxon>
        <taxon>Spermatophyta</taxon>
        <taxon>Magnoliopsida</taxon>
        <taxon>Proteales</taxon>
        <taxon>Nelumbonaceae</taxon>
        <taxon>Nelumbo</taxon>
    </lineage>
</organism>
<proteinExistence type="predicted"/>
<evidence type="ECO:0000256" key="1">
    <source>
        <dbReference type="ARBA" id="ARBA00022499"/>
    </source>
</evidence>
<evidence type="ECO:0000313" key="4">
    <source>
        <dbReference type="Proteomes" id="UP000607653"/>
    </source>
</evidence>
<protein>
    <recommendedName>
        <fullName evidence="2">Ubiquitin-like domain-containing protein</fullName>
    </recommendedName>
</protein>
<dbReference type="PANTHER" id="PTHR10666">
    <property type="entry name" value="UBIQUITIN"/>
    <property type="match status" value="1"/>
</dbReference>
<dbReference type="Proteomes" id="UP000607653">
    <property type="component" value="Unassembled WGS sequence"/>
</dbReference>
<gene>
    <name evidence="3" type="ORF">HUJ06_021446</name>
</gene>
<dbReference type="PROSITE" id="PS50053">
    <property type="entry name" value="UBIQUITIN_2"/>
    <property type="match status" value="2"/>
</dbReference>
<feature type="domain" description="Ubiquitin-like" evidence="2">
    <location>
        <begin position="48"/>
        <end position="121"/>
    </location>
</feature>
<accession>A0A822XJV1</accession>
<sequence>MRVGFWGSWDAWDADGIPAYLHKLVLAGSCLEENPVFDQSKVEEDSSMQIFVKLTSTSRTLTFSVKSSDTVGNIKSMIQYKEGIEPDRQMIIFAGRLLQDHKTLNHYSIEKDSILHLVLRRSELAGMQIYVDMPNEESYTLDVMVSSTVADIKALLESVLGVPSCQQKLTCAGEILEDCQTMVGCKVALQSKLGEKIQLEDQPHSTVPHRDAQ</sequence>
<dbReference type="Gene3D" id="3.10.20.90">
    <property type="entry name" value="Phosphatidylinositol 3-kinase Catalytic Subunit, Chain A, domain 1"/>
    <property type="match status" value="2"/>
</dbReference>
<comment type="caution">
    <text evidence="3">The sequence shown here is derived from an EMBL/GenBank/DDBJ whole genome shotgun (WGS) entry which is preliminary data.</text>
</comment>
<feature type="domain" description="Ubiquitin-like" evidence="2">
    <location>
        <begin position="127"/>
        <end position="182"/>
    </location>
</feature>
<dbReference type="InterPro" id="IPR000626">
    <property type="entry name" value="Ubiquitin-like_dom"/>
</dbReference>
<dbReference type="FunFam" id="3.10.20.90:FF:000211">
    <property type="entry name" value="Polyubiquitin 9"/>
    <property type="match status" value="1"/>
</dbReference>
<dbReference type="SUPFAM" id="SSF54236">
    <property type="entry name" value="Ubiquitin-like"/>
    <property type="match status" value="2"/>
</dbReference>